<dbReference type="InterPro" id="IPR044528">
    <property type="entry name" value="POD-like_MBL-fold"/>
</dbReference>
<dbReference type="EMBL" id="JAVDSB010000018">
    <property type="protein sequence ID" value="MDR6554643.1"/>
    <property type="molecule type" value="Genomic_DNA"/>
</dbReference>
<dbReference type="Gene3D" id="3.40.250.10">
    <property type="entry name" value="Rhodanese-like domain"/>
    <property type="match status" value="2"/>
</dbReference>
<dbReference type="InterPro" id="IPR001279">
    <property type="entry name" value="Metallo-B-lactamas"/>
</dbReference>
<keyword evidence="6" id="KW-1185">Reference proteome</keyword>
<proteinExistence type="predicted"/>
<dbReference type="Pfam" id="PF00753">
    <property type="entry name" value="Lactamase_B"/>
    <property type="match status" value="1"/>
</dbReference>
<dbReference type="InterPro" id="IPR001307">
    <property type="entry name" value="Thiosulphate_STrfase_CS"/>
</dbReference>
<name>A0ABU1P4H0_9BACL</name>
<evidence type="ECO:0000313" key="6">
    <source>
        <dbReference type="Proteomes" id="UP001267290"/>
    </source>
</evidence>
<dbReference type="SMART" id="SM00849">
    <property type="entry name" value="Lactamase_B"/>
    <property type="match status" value="1"/>
</dbReference>
<dbReference type="Pfam" id="PF00581">
    <property type="entry name" value="Rhodanese"/>
    <property type="match status" value="2"/>
</dbReference>
<sequence length="498" mass="55200">MNQTQVRGMQAAQLAQKVLNQQPIFILDVRNESDFADWHIEGSQIKSLNVPYFDLIDGVEAILDKIPNDQEVLVVCAKEGSSIFVAEQLLEAGKSNVSYLIGGMKSWSEQLSPVKIGDLNDGGEIYQFVRVGKGCLSYMVISQGEAAVIDAVRMTEVFEQFAEAKNVVITHTIDTHLHADHISGGRQLAAATNGSYWLPAKDATEVQFPYEKLEEGRNLIVGSTEISIQPIYSPGHTIGSTSLLIDEKYLLSGDILFVQSIGRPDLAGKAADWVSDLRSTLYERYQALSEELIVLPAHFGKMTELGEGGRVAARLGDLFQQNPGLQIEDEWAFRRLVTENLPPQPNAYEEIRQTNMGKIHPTHGEQREMEIGPNRCAVHDGASNKKPAQRFSHTITNTELRAKLAAGESLHILDVREPDEFANGHIPGATSIPLGELVNNLSQLQPDHTYYLVCRTGSRSDMACHTLAEHGFANIHNVTPGMSQWTFDIEKTNWRLFL</sequence>
<dbReference type="Gene3D" id="3.60.15.10">
    <property type="entry name" value="Ribonuclease Z/Hydroxyacylglutathione hydrolase-like"/>
    <property type="match status" value="1"/>
</dbReference>
<dbReference type="PANTHER" id="PTHR43084">
    <property type="entry name" value="PERSULFIDE DIOXYGENASE ETHE1"/>
    <property type="match status" value="1"/>
</dbReference>
<evidence type="ECO:0000313" key="5">
    <source>
        <dbReference type="EMBL" id="MDR6554643.1"/>
    </source>
</evidence>
<dbReference type="PANTHER" id="PTHR43084:SF7">
    <property type="entry name" value="BETA-LACTAMASE DOMAIN PROTEIN"/>
    <property type="match status" value="1"/>
</dbReference>
<dbReference type="SUPFAM" id="SSF56281">
    <property type="entry name" value="Metallo-hydrolase/oxidoreductase"/>
    <property type="match status" value="1"/>
</dbReference>
<accession>A0ABU1P4H0</accession>
<gene>
    <name evidence="5" type="ORF">J2736_005873</name>
</gene>
<comment type="caution">
    <text evidence="5">The sequence shown here is derived from an EMBL/GenBank/DDBJ whole genome shotgun (WGS) entry which is preliminary data.</text>
</comment>
<reference evidence="5 6" key="1">
    <citation type="submission" date="2023-07" db="EMBL/GenBank/DDBJ databases">
        <title>Sorghum-associated microbial communities from plants grown in Nebraska, USA.</title>
        <authorList>
            <person name="Schachtman D."/>
        </authorList>
    </citation>
    <scope>NUCLEOTIDE SEQUENCE [LARGE SCALE GENOMIC DNA]</scope>
    <source>
        <strain evidence="5 6">CC258</strain>
    </source>
</reference>
<evidence type="ECO:0000256" key="1">
    <source>
        <dbReference type="ARBA" id="ARBA00034221"/>
    </source>
</evidence>
<dbReference type="InterPro" id="IPR036866">
    <property type="entry name" value="RibonucZ/Hydroxyglut_hydro"/>
</dbReference>
<dbReference type="InterPro" id="IPR036873">
    <property type="entry name" value="Rhodanese-like_dom_sf"/>
</dbReference>
<organism evidence="5 6">
    <name type="scientific">Paenibacillus qinlingensis</name>
    <dbReference type="NCBI Taxonomy" id="1837343"/>
    <lineage>
        <taxon>Bacteria</taxon>
        <taxon>Bacillati</taxon>
        <taxon>Bacillota</taxon>
        <taxon>Bacilli</taxon>
        <taxon>Bacillales</taxon>
        <taxon>Paenibacillaceae</taxon>
        <taxon>Paenibacillus</taxon>
    </lineage>
</organism>
<dbReference type="PROSITE" id="PS50206">
    <property type="entry name" value="RHODANESE_3"/>
    <property type="match status" value="2"/>
</dbReference>
<dbReference type="SUPFAM" id="SSF52821">
    <property type="entry name" value="Rhodanese/Cell cycle control phosphatase"/>
    <property type="match status" value="2"/>
</dbReference>
<protein>
    <submittedName>
        <fullName evidence="5">Rhodanese-related sulfurtransferase/glyoxylase-like metal-dependent hydrolase (Beta-lactamase superfamily II)</fullName>
    </submittedName>
</protein>
<dbReference type="CDD" id="cd07724">
    <property type="entry name" value="POD-like_MBL-fold"/>
    <property type="match status" value="1"/>
</dbReference>
<evidence type="ECO:0000256" key="2">
    <source>
        <dbReference type="ARBA" id="ARBA00034301"/>
    </source>
</evidence>
<dbReference type="InterPro" id="IPR001763">
    <property type="entry name" value="Rhodanese-like_dom"/>
</dbReference>
<feature type="domain" description="Rhodanese" evidence="4">
    <location>
        <begin position="406"/>
        <end position="494"/>
    </location>
</feature>
<dbReference type="CDD" id="cd00158">
    <property type="entry name" value="RHOD"/>
    <property type="match status" value="1"/>
</dbReference>
<dbReference type="PROSITE" id="PS00380">
    <property type="entry name" value="RHODANESE_1"/>
    <property type="match status" value="1"/>
</dbReference>
<dbReference type="Proteomes" id="UP001267290">
    <property type="component" value="Unassembled WGS sequence"/>
</dbReference>
<evidence type="ECO:0000259" key="4">
    <source>
        <dbReference type="PROSITE" id="PS50206"/>
    </source>
</evidence>
<comment type="function">
    <text evidence="2">Counteracts the endogenous Pycsar antiviral defense system. Phosphodiesterase that enables metal-dependent hydrolysis of host cyclic nucleotide Pycsar defense signals such as cCMP and cUMP.</text>
</comment>
<feature type="domain" description="Rhodanese" evidence="4">
    <location>
        <begin position="20"/>
        <end position="116"/>
    </location>
</feature>
<dbReference type="SMART" id="SM00450">
    <property type="entry name" value="RHOD"/>
    <property type="match status" value="2"/>
</dbReference>
<comment type="catalytic activity">
    <reaction evidence="1">
        <text>3',5'-cyclic CMP + H2O = CMP + H(+)</text>
        <dbReference type="Rhea" id="RHEA:72675"/>
        <dbReference type="ChEBI" id="CHEBI:15377"/>
        <dbReference type="ChEBI" id="CHEBI:15378"/>
        <dbReference type="ChEBI" id="CHEBI:58003"/>
        <dbReference type="ChEBI" id="CHEBI:60377"/>
    </reaction>
    <physiologicalReaction direction="left-to-right" evidence="1">
        <dbReference type="Rhea" id="RHEA:72676"/>
    </physiologicalReaction>
</comment>
<comment type="catalytic activity">
    <reaction evidence="3">
        <text>3',5'-cyclic UMP + H2O = UMP + H(+)</text>
        <dbReference type="Rhea" id="RHEA:70575"/>
        <dbReference type="ChEBI" id="CHEBI:15377"/>
        <dbReference type="ChEBI" id="CHEBI:15378"/>
        <dbReference type="ChEBI" id="CHEBI:57865"/>
        <dbReference type="ChEBI" id="CHEBI:184387"/>
    </reaction>
    <physiologicalReaction direction="left-to-right" evidence="3">
        <dbReference type="Rhea" id="RHEA:70576"/>
    </physiologicalReaction>
</comment>
<evidence type="ECO:0000256" key="3">
    <source>
        <dbReference type="ARBA" id="ARBA00048505"/>
    </source>
</evidence>
<dbReference type="InterPro" id="IPR051682">
    <property type="entry name" value="Mito_Persulfide_Diox"/>
</dbReference>